<dbReference type="InterPro" id="IPR013783">
    <property type="entry name" value="Ig-like_fold"/>
</dbReference>
<evidence type="ECO:0000259" key="4">
    <source>
        <dbReference type="Pfam" id="PF17210"/>
    </source>
</evidence>
<evidence type="ECO:0000256" key="3">
    <source>
        <dbReference type="ARBA" id="ARBA00022729"/>
    </source>
</evidence>
<evidence type="ECO:0000313" key="6">
    <source>
        <dbReference type="Proteomes" id="UP001530400"/>
    </source>
</evidence>
<sequence length="235" mass="26853">MALACNGVDCQEVTKRQELQKLMGSSVVEGYRQGYEGPAQDGLIVNQPWGFELHEIPQHFNVWQGEIGEVDQNNKLIEPEGTAHLFPYTRWEDILVKLIGEDDATREKDPMPPTAATTTPSSLKKVQDFMWIDRNKDGHSDIESEPFSSGTFANLRQCDGKWVQTTRSNDQGYYEFVNMTEGEYYLEFFLPSYEYDFPHYVKSGLSQCEMINTSYSLTVNVGFVTRSYNINGKQP</sequence>
<dbReference type="Pfam" id="PF17210">
    <property type="entry name" value="SdrD_B"/>
    <property type="match status" value="1"/>
</dbReference>
<comment type="subcellular location">
    <subcellularLocation>
        <location evidence="1">Secreted</location>
    </subcellularLocation>
</comment>
<dbReference type="Gene3D" id="2.60.40.10">
    <property type="entry name" value="Immunoglobulins"/>
    <property type="match status" value="1"/>
</dbReference>
<evidence type="ECO:0000256" key="2">
    <source>
        <dbReference type="ARBA" id="ARBA00022525"/>
    </source>
</evidence>
<dbReference type="EMBL" id="JALLPJ020000548">
    <property type="protein sequence ID" value="KAL3788839.1"/>
    <property type="molecule type" value="Genomic_DNA"/>
</dbReference>
<protein>
    <recommendedName>
        <fullName evidence="4">SD-repeat containing protein B domain-containing protein</fullName>
    </recommendedName>
</protein>
<keyword evidence="6" id="KW-1185">Reference proteome</keyword>
<dbReference type="SUPFAM" id="SSF117074">
    <property type="entry name" value="Hypothetical protein PA1324"/>
    <property type="match status" value="1"/>
</dbReference>
<keyword evidence="3" id="KW-0732">Signal</keyword>
<gene>
    <name evidence="5" type="ORF">ACHAWO_008164</name>
</gene>
<evidence type="ECO:0000256" key="1">
    <source>
        <dbReference type="ARBA" id="ARBA00004613"/>
    </source>
</evidence>
<dbReference type="GO" id="GO:0005576">
    <property type="term" value="C:extracellular region"/>
    <property type="evidence" value="ECO:0007669"/>
    <property type="project" value="UniProtKB-SubCell"/>
</dbReference>
<proteinExistence type="predicted"/>
<dbReference type="AlphaFoldDB" id="A0ABD3PMA7"/>
<accession>A0ABD3PMA7</accession>
<feature type="domain" description="SD-repeat containing protein B" evidence="4">
    <location>
        <begin position="126"/>
        <end position="192"/>
    </location>
</feature>
<evidence type="ECO:0000313" key="5">
    <source>
        <dbReference type="EMBL" id="KAL3788839.1"/>
    </source>
</evidence>
<organism evidence="5 6">
    <name type="scientific">Cyclotella atomus</name>
    <dbReference type="NCBI Taxonomy" id="382360"/>
    <lineage>
        <taxon>Eukaryota</taxon>
        <taxon>Sar</taxon>
        <taxon>Stramenopiles</taxon>
        <taxon>Ochrophyta</taxon>
        <taxon>Bacillariophyta</taxon>
        <taxon>Coscinodiscophyceae</taxon>
        <taxon>Thalassiosirophycidae</taxon>
        <taxon>Stephanodiscales</taxon>
        <taxon>Stephanodiscaceae</taxon>
        <taxon>Cyclotella</taxon>
    </lineage>
</organism>
<dbReference type="InterPro" id="IPR033764">
    <property type="entry name" value="Sdr_B"/>
</dbReference>
<comment type="caution">
    <text evidence="5">The sequence shown here is derived from an EMBL/GenBank/DDBJ whole genome shotgun (WGS) entry which is preliminary data.</text>
</comment>
<dbReference type="Proteomes" id="UP001530400">
    <property type="component" value="Unassembled WGS sequence"/>
</dbReference>
<reference evidence="5 6" key="1">
    <citation type="submission" date="2024-10" db="EMBL/GenBank/DDBJ databases">
        <title>Updated reference genomes for cyclostephanoid diatoms.</title>
        <authorList>
            <person name="Roberts W.R."/>
            <person name="Alverson A.J."/>
        </authorList>
    </citation>
    <scope>NUCLEOTIDE SEQUENCE [LARGE SCALE GENOMIC DNA]</scope>
    <source>
        <strain evidence="5 6">AJA010-31</strain>
    </source>
</reference>
<keyword evidence="2" id="KW-0964">Secreted</keyword>
<name>A0ABD3PMA7_9STRA</name>